<dbReference type="PANTHER" id="PTHR10328">
    <property type="entry name" value="PROTEIN MAX MYC-ASSOCIATED FACTOR X"/>
    <property type="match status" value="1"/>
</dbReference>
<evidence type="ECO:0000259" key="7">
    <source>
        <dbReference type="PROSITE" id="PS50888"/>
    </source>
</evidence>
<dbReference type="GO" id="GO:0090575">
    <property type="term" value="C:RNA polymerase II transcription regulator complex"/>
    <property type="evidence" value="ECO:0007669"/>
    <property type="project" value="TreeGrafter"/>
</dbReference>
<feature type="compositionally biased region" description="Basic and acidic residues" evidence="6">
    <location>
        <begin position="139"/>
        <end position="152"/>
    </location>
</feature>
<evidence type="ECO:0000256" key="5">
    <source>
        <dbReference type="ARBA" id="ARBA00023242"/>
    </source>
</evidence>
<dbReference type="GO" id="GO:0003677">
    <property type="term" value="F:DNA binding"/>
    <property type="evidence" value="ECO:0007669"/>
    <property type="project" value="UniProtKB-KW"/>
</dbReference>
<protein>
    <recommendedName>
        <fullName evidence="7">BHLH domain-containing protein</fullName>
    </recommendedName>
</protein>
<evidence type="ECO:0000313" key="8">
    <source>
        <dbReference type="EMBL" id="EXX72315.1"/>
    </source>
</evidence>
<accession>A0A015JY85</accession>
<dbReference type="SUPFAM" id="SSF47459">
    <property type="entry name" value="HLH, helix-loop-helix DNA-binding domain"/>
    <property type="match status" value="1"/>
</dbReference>
<dbReference type="OrthoDB" id="8964853at2759"/>
<dbReference type="SMART" id="SM00353">
    <property type="entry name" value="HLH"/>
    <property type="match status" value="1"/>
</dbReference>
<reference evidence="8 9" key="1">
    <citation type="submission" date="2014-02" db="EMBL/GenBank/DDBJ databases">
        <title>Single nucleus genome sequencing reveals high similarity among nuclei of an endomycorrhizal fungus.</title>
        <authorList>
            <person name="Lin K."/>
            <person name="Geurts R."/>
            <person name="Zhang Z."/>
            <person name="Limpens E."/>
            <person name="Saunders D.G."/>
            <person name="Mu D."/>
            <person name="Pang E."/>
            <person name="Cao H."/>
            <person name="Cha H."/>
            <person name="Lin T."/>
            <person name="Zhou Q."/>
            <person name="Shang Y."/>
            <person name="Li Y."/>
            <person name="Ivanov S."/>
            <person name="Sharma T."/>
            <person name="Velzen R.V."/>
            <person name="Ruijter N.D."/>
            <person name="Aanen D.K."/>
            <person name="Win J."/>
            <person name="Kamoun S."/>
            <person name="Bisseling T."/>
            <person name="Huang S."/>
        </authorList>
    </citation>
    <scope>NUCLEOTIDE SEQUENCE [LARGE SCALE GENOMIC DNA]</scope>
    <source>
        <strain evidence="9">DAOM197198w</strain>
    </source>
</reference>
<organism evidence="8 9">
    <name type="scientific">Rhizophagus irregularis (strain DAOM 197198w)</name>
    <name type="common">Glomus intraradices</name>
    <dbReference type="NCBI Taxonomy" id="1432141"/>
    <lineage>
        <taxon>Eukaryota</taxon>
        <taxon>Fungi</taxon>
        <taxon>Fungi incertae sedis</taxon>
        <taxon>Mucoromycota</taxon>
        <taxon>Glomeromycotina</taxon>
        <taxon>Glomeromycetes</taxon>
        <taxon>Glomerales</taxon>
        <taxon>Glomeraceae</taxon>
        <taxon>Rhizophagus</taxon>
    </lineage>
</organism>
<evidence type="ECO:0000313" key="9">
    <source>
        <dbReference type="Proteomes" id="UP000022910"/>
    </source>
</evidence>
<dbReference type="PROSITE" id="PS50888">
    <property type="entry name" value="BHLH"/>
    <property type="match status" value="1"/>
</dbReference>
<dbReference type="PANTHER" id="PTHR10328:SF3">
    <property type="entry name" value="PROTEIN MAX"/>
    <property type="match status" value="1"/>
</dbReference>
<dbReference type="STRING" id="1432141.A0A015JY85"/>
<feature type="compositionally biased region" description="Basic and acidic residues" evidence="6">
    <location>
        <begin position="203"/>
        <end position="212"/>
    </location>
</feature>
<dbReference type="InterPro" id="IPR011598">
    <property type="entry name" value="bHLH_dom"/>
</dbReference>
<keyword evidence="4" id="KW-0804">Transcription</keyword>
<feature type="domain" description="BHLH" evidence="7">
    <location>
        <begin position="56"/>
        <end position="108"/>
    </location>
</feature>
<keyword evidence="9" id="KW-1185">Reference proteome</keyword>
<dbReference type="EMBL" id="JEMT01015584">
    <property type="protein sequence ID" value="EXX72315.1"/>
    <property type="molecule type" value="Genomic_DNA"/>
</dbReference>
<dbReference type="Proteomes" id="UP000022910">
    <property type="component" value="Unassembled WGS sequence"/>
</dbReference>
<sequence>MGTVNGGTIISFTPQPSLHAINSRMPSHHHPNGCANFTFQIPSIANAAKKNTNSAERRANHNAVERARRECLNTKFQELAHALPSLAQVRRPSKSIIVQKSLDFIYNARKKDELHDKEMRSIRNENDLLREEINKLREKLGLEPIPPREESKPSTSQADEVKEDAKISSGKNQNSPEIKNEADNNTTTTTNAQESIKSIDIQIKTEECRSDDDISNGNTEEDYDLETSEVIDSKNPEINQPIETHHHQQQPCLSPYELMYPASILEQHNFPPSEFNYTMDIPIEHHIVDPNTLHLQFDQHPDQLNEDLFCDFQYQQKMYPSPPYEAAMLDMTQMSWDNM</sequence>
<evidence type="ECO:0000256" key="6">
    <source>
        <dbReference type="SAM" id="MobiDB-lite"/>
    </source>
</evidence>
<keyword evidence="1" id="KW-0805">Transcription regulation</keyword>
<dbReference type="GO" id="GO:0003700">
    <property type="term" value="F:DNA-binding transcription factor activity"/>
    <property type="evidence" value="ECO:0007669"/>
    <property type="project" value="TreeGrafter"/>
</dbReference>
<proteinExistence type="predicted"/>
<keyword evidence="3" id="KW-0010">Activator</keyword>
<evidence type="ECO:0000256" key="2">
    <source>
        <dbReference type="ARBA" id="ARBA00023125"/>
    </source>
</evidence>
<evidence type="ECO:0000256" key="1">
    <source>
        <dbReference type="ARBA" id="ARBA00023015"/>
    </source>
</evidence>
<comment type="caution">
    <text evidence="8">The sequence shown here is derived from an EMBL/GenBank/DDBJ whole genome shotgun (WGS) entry which is preliminary data.</text>
</comment>
<keyword evidence="5" id="KW-0539">Nucleus</keyword>
<dbReference type="SMR" id="A0A015JY85"/>
<dbReference type="GO" id="GO:0045944">
    <property type="term" value="P:positive regulation of transcription by RNA polymerase II"/>
    <property type="evidence" value="ECO:0007669"/>
    <property type="project" value="TreeGrafter"/>
</dbReference>
<evidence type="ECO:0000256" key="4">
    <source>
        <dbReference type="ARBA" id="ARBA00023163"/>
    </source>
</evidence>
<dbReference type="AlphaFoldDB" id="A0A015JY85"/>
<evidence type="ECO:0000256" key="3">
    <source>
        <dbReference type="ARBA" id="ARBA00023159"/>
    </source>
</evidence>
<dbReference type="Pfam" id="PF00010">
    <property type="entry name" value="HLH"/>
    <property type="match status" value="1"/>
</dbReference>
<dbReference type="GO" id="GO:0046983">
    <property type="term" value="F:protein dimerization activity"/>
    <property type="evidence" value="ECO:0007669"/>
    <property type="project" value="InterPro"/>
</dbReference>
<gene>
    <name evidence="8" type="ORF">RirG_070450</name>
</gene>
<feature type="region of interest" description="Disordered" evidence="6">
    <location>
        <begin position="139"/>
        <end position="221"/>
    </location>
</feature>
<name>A0A015JY85_RHIIW</name>
<dbReference type="InterPro" id="IPR036638">
    <property type="entry name" value="HLH_DNA-bd_sf"/>
</dbReference>
<dbReference type="Gene3D" id="4.10.280.10">
    <property type="entry name" value="Helix-loop-helix DNA-binding domain"/>
    <property type="match status" value="1"/>
</dbReference>
<keyword evidence="2" id="KW-0238">DNA-binding</keyword>